<dbReference type="Proteomes" id="UP000226437">
    <property type="component" value="Unassembled WGS sequence"/>
</dbReference>
<dbReference type="EMBL" id="PDLO01000002">
    <property type="protein sequence ID" value="PHK99389.1"/>
    <property type="molecule type" value="Genomic_DNA"/>
</dbReference>
<protein>
    <submittedName>
        <fullName evidence="1">Uncharacterized protein</fullName>
    </submittedName>
</protein>
<reference evidence="1 2" key="1">
    <citation type="submission" date="2017-10" db="EMBL/GenBank/DDBJ databases">
        <title>The draft genome sequence of Lewinella marina KCTC 32374.</title>
        <authorList>
            <person name="Wang K."/>
        </authorList>
    </citation>
    <scope>NUCLEOTIDE SEQUENCE [LARGE SCALE GENOMIC DNA]</scope>
    <source>
        <strain evidence="1 2">MKG-38</strain>
    </source>
</reference>
<keyword evidence="2" id="KW-1185">Reference proteome</keyword>
<evidence type="ECO:0000313" key="2">
    <source>
        <dbReference type="Proteomes" id="UP000226437"/>
    </source>
</evidence>
<comment type="caution">
    <text evidence="1">The sequence shown here is derived from an EMBL/GenBank/DDBJ whole genome shotgun (WGS) entry which is preliminary data.</text>
</comment>
<name>A0A2G0CHD5_9BACT</name>
<proteinExistence type="predicted"/>
<sequence>MGGRVVCMPQPEALISIISILSRIRLRWRRLRRPLPPSVVATAWADRAFQFLDLLFVFDLYEAVSNRLTPGLRRLSPRERILLQPIFGDSVPYDLIRIDERAQLGPRQYRFLYVSFHTINSWGPISEPTLVHEVVHVWQYVHHGALYIPRALAAQRTAAGYDYGGLPGLRAAESLLSFNYEQMADVIEDAYRLANGYPAQWLGGRTAEALPNYYRFMYDLRVRQLPQPYW</sequence>
<organism evidence="1 2">
    <name type="scientific">Neolewinella marina</name>
    <dbReference type="NCBI Taxonomy" id="438751"/>
    <lineage>
        <taxon>Bacteria</taxon>
        <taxon>Pseudomonadati</taxon>
        <taxon>Bacteroidota</taxon>
        <taxon>Saprospiria</taxon>
        <taxon>Saprospirales</taxon>
        <taxon>Lewinellaceae</taxon>
        <taxon>Neolewinella</taxon>
    </lineage>
</organism>
<dbReference type="AlphaFoldDB" id="A0A2G0CHD5"/>
<evidence type="ECO:0000313" key="1">
    <source>
        <dbReference type="EMBL" id="PHK99389.1"/>
    </source>
</evidence>
<accession>A0A2G0CHD5</accession>
<gene>
    <name evidence="1" type="ORF">CGL56_08025</name>
</gene>